<dbReference type="RefSeq" id="WP_350352828.1">
    <property type="nucleotide sequence ID" value="NZ_CP158357.1"/>
</dbReference>
<proteinExistence type="predicted"/>
<dbReference type="EMBL" id="CP158357">
    <property type="protein sequence ID" value="XBX79920.1"/>
    <property type="molecule type" value="Genomic_DNA"/>
</dbReference>
<reference evidence="2" key="1">
    <citation type="submission" date="2024-06" db="EMBL/GenBank/DDBJ databases">
        <title>Draft genome sequence of Microbacterium sp. strain A8/3-1, isolated from Oxytropis tragacanthoides Fisch. ex DC. Root nodules in the Altai region of Russia.</title>
        <authorList>
            <person name="Sazanova A."/>
            <person name="Guro P."/>
            <person name="Kuznetsova I."/>
            <person name="Belimov A."/>
            <person name="Safronova V."/>
        </authorList>
    </citation>
    <scope>NUCLEOTIDE SEQUENCE</scope>
    <source>
        <strain evidence="2">A8/3-1</strain>
    </source>
</reference>
<sequence>MVRDLVVRARSVSQACLVALPRRWAHVQGVAAAGARVAPLVDAKRADEIVAACWLHDVGYASEIAETGFHPVDGARFAQRVGFPPLVVSLIAFHTGAAGEAAERGLSGDLAQFDAPPSEVLDVVTFADMTTAVDGAPVDAEARVAEILSRYGVGDPVHRAVSVSAPGLLASVGRVQARLAAAGASG</sequence>
<feature type="domain" description="HD" evidence="1">
    <location>
        <begin position="23"/>
        <end position="128"/>
    </location>
</feature>
<accession>A0AAU7W0P2</accession>
<dbReference type="SUPFAM" id="SSF109604">
    <property type="entry name" value="HD-domain/PDEase-like"/>
    <property type="match status" value="1"/>
</dbReference>
<evidence type="ECO:0000313" key="2">
    <source>
        <dbReference type="EMBL" id="XBX79920.1"/>
    </source>
</evidence>
<gene>
    <name evidence="2" type="ORF">ABS642_07515</name>
</gene>
<name>A0AAU7W0P2_9MICO</name>
<dbReference type="AlphaFoldDB" id="A0AAU7W0P2"/>
<dbReference type="Pfam" id="PF01966">
    <property type="entry name" value="HD"/>
    <property type="match status" value="1"/>
</dbReference>
<dbReference type="Gene3D" id="1.10.3210.10">
    <property type="entry name" value="Hypothetical protein af1432"/>
    <property type="match status" value="1"/>
</dbReference>
<dbReference type="InterPro" id="IPR006674">
    <property type="entry name" value="HD_domain"/>
</dbReference>
<evidence type="ECO:0000259" key="1">
    <source>
        <dbReference type="Pfam" id="PF01966"/>
    </source>
</evidence>
<protein>
    <submittedName>
        <fullName evidence="2">HD domain-containing protein</fullName>
    </submittedName>
</protein>
<organism evidence="2">
    <name type="scientific">Microbacterium sp. A8/3-1</name>
    <dbReference type="NCBI Taxonomy" id="3160749"/>
    <lineage>
        <taxon>Bacteria</taxon>
        <taxon>Bacillati</taxon>
        <taxon>Actinomycetota</taxon>
        <taxon>Actinomycetes</taxon>
        <taxon>Micrococcales</taxon>
        <taxon>Microbacteriaceae</taxon>
        <taxon>Microbacterium</taxon>
    </lineage>
</organism>